<dbReference type="Pfam" id="PF07647">
    <property type="entry name" value="SAM_2"/>
    <property type="match status" value="1"/>
</dbReference>
<dbReference type="InterPro" id="IPR036770">
    <property type="entry name" value="Ankyrin_rpt-contain_sf"/>
</dbReference>
<keyword evidence="6" id="KW-0862">Zinc</keyword>
<keyword evidence="1" id="KW-0808">Transferase</keyword>
<evidence type="ECO:0000256" key="7">
    <source>
        <dbReference type="PROSITE-ProRule" id="PRU00175"/>
    </source>
</evidence>
<dbReference type="SUPFAM" id="SSF48403">
    <property type="entry name" value="Ankyrin repeat"/>
    <property type="match status" value="1"/>
</dbReference>
<dbReference type="EMBL" id="CAJNIZ010017702">
    <property type="protein sequence ID" value="CAE7401998.1"/>
    <property type="molecule type" value="Genomic_DNA"/>
</dbReference>
<dbReference type="CDD" id="cd16449">
    <property type="entry name" value="RING-HC"/>
    <property type="match status" value="1"/>
</dbReference>
<dbReference type="SUPFAM" id="SSF57850">
    <property type="entry name" value="RING/U-box"/>
    <property type="match status" value="1"/>
</dbReference>
<dbReference type="InterPro" id="IPR013083">
    <property type="entry name" value="Znf_RING/FYVE/PHD"/>
</dbReference>
<evidence type="ECO:0000256" key="2">
    <source>
        <dbReference type="ARBA" id="ARBA00022723"/>
    </source>
</evidence>
<dbReference type="InterPro" id="IPR013761">
    <property type="entry name" value="SAM/pointed_sf"/>
</dbReference>
<dbReference type="InterPro" id="IPR001660">
    <property type="entry name" value="SAM"/>
</dbReference>
<proteinExistence type="predicted"/>
<dbReference type="InterPro" id="IPR044066">
    <property type="entry name" value="TRIAD_supradom"/>
</dbReference>
<evidence type="ECO:0000256" key="8">
    <source>
        <dbReference type="SAM" id="MobiDB-lite"/>
    </source>
</evidence>
<evidence type="ECO:0000313" key="12">
    <source>
        <dbReference type="EMBL" id="CAE7401998.1"/>
    </source>
</evidence>
<sequence>MGDEPPAPDHGVASLVGSEAAFAVINEAWFHVLAGDGDAADLAAAPGCGTPALLDLLTGVELSTGVLGAYTPTLLQGAAHADLLNDACGGFASILLRKEEWDRLMWGVRELWGPSQVLRKAVVAVGRDNRSLLAQLALSEPWEPSRRAALVMLLQAATHLDHGREGPLAMLKRLLPDGESLVAQPELQQLLSMVPALSSSRAHWRRRPPPDPLSVQVSCKDVAGESYPPLHVDSLENIEEPAPEDMLIVAEKIPAETFSGCLVTQQDEAAVLAGLPPPPTRKIGSNISQGVLVQHRSSEDPAAYDATPCCICMESFSACQLWHCGRAICGEKGFCSECLRQHAEAVIDSGLYAAPAVRCPVCNLRLATTAWAPLVKEETFAKYNENARALLTYRCAACDETGSYLRPSTEGVGKPFGMLGSEARERLWTAWEAFFLAEVPAEKFLQTILDEFSCGHRKGGAPPSSMSKVLGPSGQANWIEDLERRLALQLAWLNRFPRQRTPCCGEQFCFRCKVSSWHRGVTCNERLRSEKARQAQLCPGCGVPTQRSEGCRKITCVCGRVWEWEGEGEDSSDEEGAFSEDSGAEDEIQAQTAVNLVAMNNKVSEETVRTLIQALVNAGADVNDWPSERCPLLLAVQCRNTAAVAALCEVGARVTPEVLEELKGVSLESQRCEMERLMRPQVQGDPNMRLPLWVWIQAGSAAAVEALLRNAAHEEAVGEDVFIALQRSSGDEDSRKQIAEHLREHVGEELGNRIPLDATEPEPADVAEVCWQQKAAEKRALTGAARDDKVPGIDALLETDGIRRRTITRDVTVPDRFEEVTQKAKPAKAEQKERRVCLVSLRASGAGIHACNRDYRYCGLHQGKPMFKADNGAVIYFNKFWKMNSIYKTTGWVYSVKEHAGPWPAETGWVSDGTAEPNAGEPPSLLLIDEPLPRQVAEESAALILEDGQKVLKREENKRWRWNEVYIRSKEDILNSLAGGTRYDTRESKHTVAQTASQAGAQSPEQNAAPVTAPSAEARNGSQPEARKSTTLRPGFLIGGSQAKEALERKPARPHSQAIVLDYPDGAVVEFDRFSNGRWVPAKVIHRVRHGIFDLDVEPQVPATKIRWPGGHAPPRTLKHTSLSGAMPQAPQAGEAAKAEDPAFHVGAVVDYDDFSNDGWIEATVLHRNRNGTYDISVMGNAVQKVLPSRLRWPKLIKPDIARAATAKKPLTKASGGGRSLRPSDSTRESLAAAVAARKKAFSELAAKKTKEKPPSREMPPSDLETEMVVGGTAFTVRRLQEGDEAPPSLQSMLAFLDAEANDTSEARKAGDFKPHAGQPIPLTRGKGYPESFSMAEVPLPKTCVIPEAAGGIEAKQEKAQKVSECPSGPSSKWSMEQVLQFLDFLGLGHTGDKFKENAIDGAMLVELSEEELVSELGLMKLQERDVDVSIIQEALQNGADPNAREKEETAEDEALGLTGLALLAMCYRSSSESVSRGIEALLEAKADLEREVDDGATPLLVALRHRNITALEVLAKASAEGSTSTSSPVPRIATEILDEVSCLSEDSRRLHVEELLRPVLRGCGRGLAPLPLWTWVENGSVAAVEALLRSSDEAVSVEDVISLQRCRVSESQPRIQELLQRKCGEEEFSRLQTEAATRRLLQELREAFDDQRDVDLAIVRSSLELNADPNAQEEEAEDGPDFQEGSYSLSALQLLVTNLHVSSDSMQTAVAALVESKAQVNADVGNDTPLLSALQSRCVPGVEALCQHGAKVSSDCLDELKTISSSKVRHALEDVLQPLIGKDKRLRCPLWMWVQLGAVSAAEALVRNASHDEEIDVDVLVALQRCRGGHSQKAEITSLLQEHLGEEEFKRLEASGATRRLLMELREAHTEEREPELDIVCEALAQGANPNAQEEDEEETDEEEGEDEEDEGGSMEEDEDADDEDTEKEDGETEPEGEWDEDDQG</sequence>
<dbReference type="Gene3D" id="3.30.40.10">
    <property type="entry name" value="Zinc/RING finger domain, C3HC4 (zinc finger)"/>
    <property type="match status" value="1"/>
</dbReference>
<evidence type="ECO:0000256" key="6">
    <source>
        <dbReference type="ARBA" id="ARBA00022833"/>
    </source>
</evidence>
<dbReference type="InterPro" id="IPR002110">
    <property type="entry name" value="Ankyrin_rpt"/>
</dbReference>
<keyword evidence="2" id="KW-0479">Metal-binding</keyword>
<dbReference type="GO" id="GO:0016567">
    <property type="term" value="P:protein ubiquitination"/>
    <property type="evidence" value="ECO:0007669"/>
    <property type="project" value="InterPro"/>
</dbReference>
<evidence type="ECO:0000259" key="9">
    <source>
        <dbReference type="PROSITE" id="PS50089"/>
    </source>
</evidence>
<keyword evidence="4 7" id="KW-0863">Zinc-finger</keyword>
<dbReference type="Gene3D" id="1.10.150.50">
    <property type="entry name" value="Transcription Factor, Ets-1"/>
    <property type="match status" value="1"/>
</dbReference>
<evidence type="ECO:0000256" key="1">
    <source>
        <dbReference type="ARBA" id="ARBA00022679"/>
    </source>
</evidence>
<keyword evidence="3" id="KW-0677">Repeat</keyword>
<organism evidence="12 13">
    <name type="scientific">Symbiodinium pilosum</name>
    <name type="common">Dinoflagellate</name>
    <dbReference type="NCBI Taxonomy" id="2952"/>
    <lineage>
        <taxon>Eukaryota</taxon>
        <taxon>Sar</taxon>
        <taxon>Alveolata</taxon>
        <taxon>Dinophyceae</taxon>
        <taxon>Suessiales</taxon>
        <taxon>Symbiodiniaceae</taxon>
        <taxon>Symbiodinium</taxon>
    </lineage>
</organism>
<gene>
    <name evidence="12" type="primary">rnf217</name>
    <name evidence="12" type="ORF">SPIL2461_LOCUS9919</name>
</gene>
<feature type="domain" description="RING-type" evidence="9">
    <location>
        <begin position="309"/>
        <end position="363"/>
    </location>
</feature>
<dbReference type="SUPFAM" id="SSF47769">
    <property type="entry name" value="SAM/Pointed domain"/>
    <property type="match status" value="1"/>
</dbReference>
<feature type="domain" description="SAM" evidence="10">
    <location>
        <begin position="1374"/>
        <end position="1438"/>
    </location>
</feature>
<feature type="region of interest" description="Disordered" evidence="8">
    <location>
        <begin position="985"/>
        <end position="1036"/>
    </location>
</feature>
<dbReference type="SMART" id="SM00454">
    <property type="entry name" value="SAM"/>
    <property type="match status" value="1"/>
</dbReference>
<dbReference type="GO" id="GO:0008270">
    <property type="term" value="F:zinc ion binding"/>
    <property type="evidence" value="ECO:0007669"/>
    <property type="project" value="UniProtKB-KW"/>
</dbReference>
<reference evidence="12" key="1">
    <citation type="submission" date="2021-02" db="EMBL/GenBank/DDBJ databases">
        <authorList>
            <person name="Dougan E. K."/>
            <person name="Rhodes N."/>
            <person name="Thang M."/>
            <person name="Chan C."/>
        </authorList>
    </citation>
    <scope>NUCLEOTIDE SEQUENCE</scope>
</reference>
<evidence type="ECO:0000256" key="3">
    <source>
        <dbReference type="ARBA" id="ARBA00022737"/>
    </source>
</evidence>
<dbReference type="PROSITE" id="PS50105">
    <property type="entry name" value="SAM_DOMAIN"/>
    <property type="match status" value="1"/>
</dbReference>
<dbReference type="SMART" id="SM00248">
    <property type="entry name" value="ANK"/>
    <property type="match status" value="3"/>
</dbReference>
<keyword evidence="13" id="KW-1185">Reference proteome</keyword>
<dbReference type="Proteomes" id="UP000649617">
    <property type="component" value="Unassembled WGS sequence"/>
</dbReference>
<feature type="region of interest" description="Disordered" evidence="8">
    <location>
        <begin position="1887"/>
        <end position="1946"/>
    </location>
</feature>
<feature type="compositionally biased region" description="Acidic residues" evidence="8">
    <location>
        <begin position="1894"/>
        <end position="1946"/>
    </location>
</feature>
<dbReference type="OrthoDB" id="417859at2759"/>
<evidence type="ECO:0000313" key="13">
    <source>
        <dbReference type="Proteomes" id="UP000649617"/>
    </source>
</evidence>
<accession>A0A812QSH4</accession>
<feature type="region of interest" description="Disordered" evidence="8">
    <location>
        <begin position="1207"/>
        <end position="1230"/>
    </location>
</feature>
<evidence type="ECO:0000256" key="4">
    <source>
        <dbReference type="ARBA" id="ARBA00022771"/>
    </source>
</evidence>
<feature type="compositionally biased region" description="Polar residues" evidence="8">
    <location>
        <begin position="991"/>
        <end position="1006"/>
    </location>
</feature>
<dbReference type="InterPro" id="IPR031127">
    <property type="entry name" value="E3_UB_ligase_RBR"/>
</dbReference>
<comment type="caution">
    <text evidence="12">The sequence shown here is derived from an EMBL/GenBank/DDBJ whole genome shotgun (WGS) entry which is preliminary data.</text>
</comment>
<dbReference type="Gene3D" id="1.25.40.20">
    <property type="entry name" value="Ankyrin repeat-containing domain"/>
    <property type="match status" value="3"/>
</dbReference>
<dbReference type="InterPro" id="IPR001841">
    <property type="entry name" value="Znf_RING"/>
</dbReference>
<feature type="domain" description="RING-type" evidence="11">
    <location>
        <begin position="305"/>
        <end position="585"/>
    </location>
</feature>
<evidence type="ECO:0000259" key="11">
    <source>
        <dbReference type="PROSITE" id="PS51873"/>
    </source>
</evidence>
<name>A0A812QSH4_SYMPI</name>
<dbReference type="PROSITE" id="PS50089">
    <property type="entry name" value="ZF_RING_2"/>
    <property type="match status" value="1"/>
</dbReference>
<protein>
    <submittedName>
        <fullName evidence="12">Rnf217 protein</fullName>
    </submittedName>
</protein>
<evidence type="ECO:0000256" key="5">
    <source>
        <dbReference type="ARBA" id="ARBA00022786"/>
    </source>
</evidence>
<evidence type="ECO:0000259" key="10">
    <source>
        <dbReference type="PROSITE" id="PS50105"/>
    </source>
</evidence>
<keyword evidence="5" id="KW-0833">Ubl conjugation pathway</keyword>
<dbReference type="GO" id="GO:0004842">
    <property type="term" value="F:ubiquitin-protein transferase activity"/>
    <property type="evidence" value="ECO:0007669"/>
    <property type="project" value="InterPro"/>
</dbReference>
<dbReference type="PANTHER" id="PTHR11685">
    <property type="entry name" value="RBR FAMILY RING FINGER AND IBR DOMAIN-CONTAINING"/>
    <property type="match status" value="1"/>
</dbReference>
<dbReference type="PROSITE" id="PS51873">
    <property type="entry name" value="TRIAD"/>
    <property type="match status" value="1"/>
</dbReference>